<dbReference type="GO" id="GO:0004066">
    <property type="term" value="F:asparagine synthase (glutamine-hydrolyzing) activity"/>
    <property type="evidence" value="ECO:0007669"/>
    <property type="project" value="UniProtKB-EC"/>
</dbReference>
<keyword evidence="5 9" id="KW-0067">ATP-binding</keyword>
<evidence type="ECO:0000256" key="2">
    <source>
        <dbReference type="ARBA" id="ARBA00005752"/>
    </source>
</evidence>
<sequence>MCGIAGYIGTRFLDDSRLEACQASMTRRGPNARGALRRSWSDGRHAVLLHSRLAIIDLDRRANQPLRLDGQALCYNGELYNYVEVRRALLAEGAPPFLTNSDTEVLARQLSRHGWSGLDACEGMWAFALLDETDGSLLLARDRFGEKPLYLMRTADGLYFGSEVKFIAALAGRWPEPDLDHLKRYLVNGYKALYKRAGTGFFKGVSELPAGCVLSIDKAGRETLSRYWTPTRDPVEDGLGFEESVTMVREALVRSVELRLRADVPLAFCLSGGVDSNALIAIAKRLFGYDVHGFTLMNKDERYEEAAMVKEAVSALGLRHTVVPIHSDGFLKGLRTLIRQHDAPVYTITYYVQWLLMGAIAGDGYRVSVSGTGADEIFSGYFDHHNAYLAAVHDDPGRHAVALADWSAHVRPIVRNPYLQDPALFVRDPGERRHIYLDAEEFAGFLTQPWHEPFEETDYSAILLRNRMQNELFHESVPPILHEDDLNAMYWSIENRSPFLDRKLSETAQRVPARHLVRNGRAKALLREAVRGIAPDAIIDNPRKVGFNAPIQDLLDTTDSEVRHWLFDDGPIFEHVRKDRIRSLLERGTLPNSRSKFLFYFLNAKLFLEEFGG</sequence>
<dbReference type="EC" id="6.3.5.4" evidence="3"/>
<evidence type="ECO:0000256" key="6">
    <source>
        <dbReference type="ARBA" id="ARBA00022962"/>
    </source>
</evidence>
<dbReference type="SUPFAM" id="SSF56235">
    <property type="entry name" value="N-terminal nucleophile aminohydrolases (Ntn hydrolases)"/>
    <property type="match status" value="1"/>
</dbReference>
<dbReference type="Pfam" id="PF13522">
    <property type="entry name" value="GATase_6"/>
    <property type="match status" value="1"/>
</dbReference>
<dbReference type="PANTHER" id="PTHR43284:SF1">
    <property type="entry name" value="ASPARAGINE SYNTHETASE"/>
    <property type="match status" value="1"/>
</dbReference>
<dbReference type="InterPro" id="IPR051786">
    <property type="entry name" value="ASN_synthetase/amidase"/>
</dbReference>
<proteinExistence type="inferred from homology"/>
<dbReference type="AlphaFoldDB" id="A0A4D8RDE4"/>
<dbReference type="PIRSF" id="PIRSF001589">
    <property type="entry name" value="Asn_synthetase_glu-h"/>
    <property type="match status" value="1"/>
</dbReference>
<dbReference type="GO" id="GO:0005829">
    <property type="term" value="C:cytosol"/>
    <property type="evidence" value="ECO:0007669"/>
    <property type="project" value="TreeGrafter"/>
</dbReference>
<organism evidence="11 12">
    <name type="scientific">Azospirillum brasilense</name>
    <dbReference type="NCBI Taxonomy" id="192"/>
    <lineage>
        <taxon>Bacteria</taxon>
        <taxon>Pseudomonadati</taxon>
        <taxon>Pseudomonadota</taxon>
        <taxon>Alphaproteobacteria</taxon>
        <taxon>Rhodospirillales</taxon>
        <taxon>Azospirillaceae</taxon>
        <taxon>Azospirillum</taxon>
    </lineage>
</organism>
<dbReference type="InterPro" id="IPR029055">
    <property type="entry name" value="Ntn_hydrolases_N"/>
</dbReference>
<evidence type="ECO:0000256" key="1">
    <source>
        <dbReference type="ARBA" id="ARBA00005187"/>
    </source>
</evidence>
<dbReference type="InterPro" id="IPR033738">
    <property type="entry name" value="AsnB_N"/>
</dbReference>
<dbReference type="EMBL" id="CP032350">
    <property type="protein sequence ID" value="QCO19891.1"/>
    <property type="molecule type" value="Genomic_DNA"/>
</dbReference>
<dbReference type="Gene3D" id="3.40.50.620">
    <property type="entry name" value="HUPs"/>
    <property type="match status" value="1"/>
</dbReference>
<feature type="binding site" evidence="9">
    <location>
        <begin position="370"/>
        <end position="371"/>
    </location>
    <ligand>
        <name>ATP</name>
        <dbReference type="ChEBI" id="CHEBI:30616"/>
    </ligand>
</feature>
<evidence type="ECO:0000313" key="12">
    <source>
        <dbReference type="Proteomes" id="UP000298693"/>
    </source>
</evidence>
<dbReference type="CDD" id="cd00712">
    <property type="entry name" value="AsnB"/>
    <property type="match status" value="1"/>
</dbReference>
<dbReference type="NCBIfam" id="TIGR01536">
    <property type="entry name" value="asn_synth_AEB"/>
    <property type="match status" value="1"/>
</dbReference>
<feature type="active site" description="For GATase activity" evidence="8">
    <location>
        <position position="2"/>
    </location>
</feature>
<dbReference type="InterPro" id="IPR001962">
    <property type="entry name" value="Asn_synthase"/>
</dbReference>
<dbReference type="InterPro" id="IPR006426">
    <property type="entry name" value="Asn_synth_AEB"/>
</dbReference>
<feature type="binding site" evidence="9">
    <location>
        <position position="102"/>
    </location>
    <ligand>
        <name>L-glutamine</name>
        <dbReference type="ChEBI" id="CHEBI:58359"/>
    </ligand>
</feature>
<reference evidence="11 12" key="1">
    <citation type="submission" date="2018-09" db="EMBL/GenBank/DDBJ databases">
        <title>Whole genome based analysis of evolution and adaptive divergence in Indian and Brazilian strains of Azospirillum brasilense.</title>
        <authorList>
            <person name="Singh C."/>
            <person name="Tripathi A.K."/>
        </authorList>
    </citation>
    <scope>NUCLEOTIDE SEQUENCE [LARGE SCALE GENOMIC DNA]</scope>
    <source>
        <strain evidence="11 12">MTCC4039</strain>
        <plasmid evidence="11 12">p5</plasmid>
    </source>
</reference>
<dbReference type="PROSITE" id="PS51278">
    <property type="entry name" value="GATASE_TYPE_2"/>
    <property type="match status" value="1"/>
</dbReference>
<feature type="domain" description="Glutamine amidotransferase type-2" evidence="10">
    <location>
        <begin position="2"/>
        <end position="219"/>
    </location>
</feature>
<comment type="pathway">
    <text evidence="1">Amino-acid biosynthesis; L-asparagine biosynthesis; L-asparagine from L-aspartate (L-Gln route): step 1/1.</text>
</comment>
<dbReference type="Proteomes" id="UP000298693">
    <property type="component" value="Plasmid p5"/>
</dbReference>
<evidence type="ECO:0000256" key="3">
    <source>
        <dbReference type="ARBA" id="ARBA00012737"/>
    </source>
</evidence>
<keyword evidence="11" id="KW-0614">Plasmid</keyword>
<dbReference type="Pfam" id="PF00733">
    <property type="entry name" value="Asn_synthase"/>
    <property type="match status" value="1"/>
</dbReference>
<dbReference type="CDD" id="cd01991">
    <property type="entry name" value="Asn_synthase_B_C"/>
    <property type="match status" value="1"/>
</dbReference>
<geneLocation type="plasmid" evidence="11">
    <name>p5</name>
</geneLocation>
<accession>A0A4D8RDE4</accession>
<dbReference type="PANTHER" id="PTHR43284">
    <property type="entry name" value="ASPARAGINE SYNTHETASE (GLUTAMINE-HYDROLYZING)"/>
    <property type="match status" value="1"/>
</dbReference>
<evidence type="ECO:0000313" key="11">
    <source>
        <dbReference type="EMBL" id="QCO19891.1"/>
    </source>
</evidence>
<evidence type="ECO:0000256" key="4">
    <source>
        <dbReference type="ARBA" id="ARBA00022741"/>
    </source>
</evidence>
<keyword evidence="6 8" id="KW-0315">Glutamine amidotransferase</keyword>
<dbReference type="Gene3D" id="3.60.20.10">
    <property type="entry name" value="Glutamine Phosphoribosylpyrophosphate, subunit 1, domain 1"/>
    <property type="match status" value="1"/>
</dbReference>
<dbReference type="RefSeq" id="WP_137143682.1">
    <property type="nucleotide sequence ID" value="NZ_CP032350.1"/>
</dbReference>
<keyword evidence="4 9" id="KW-0547">Nucleotide-binding</keyword>
<comment type="catalytic activity">
    <reaction evidence="7">
        <text>L-aspartate + L-glutamine + ATP + H2O = L-asparagine + L-glutamate + AMP + diphosphate + H(+)</text>
        <dbReference type="Rhea" id="RHEA:12228"/>
        <dbReference type="ChEBI" id="CHEBI:15377"/>
        <dbReference type="ChEBI" id="CHEBI:15378"/>
        <dbReference type="ChEBI" id="CHEBI:29985"/>
        <dbReference type="ChEBI" id="CHEBI:29991"/>
        <dbReference type="ChEBI" id="CHEBI:30616"/>
        <dbReference type="ChEBI" id="CHEBI:33019"/>
        <dbReference type="ChEBI" id="CHEBI:58048"/>
        <dbReference type="ChEBI" id="CHEBI:58359"/>
        <dbReference type="ChEBI" id="CHEBI:456215"/>
        <dbReference type="EC" id="6.3.5.4"/>
    </reaction>
</comment>
<dbReference type="SUPFAM" id="SSF52402">
    <property type="entry name" value="Adenine nucleotide alpha hydrolases-like"/>
    <property type="match status" value="1"/>
</dbReference>
<dbReference type="GO" id="GO:0005524">
    <property type="term" value="F:ATP binding"/>
    <property type="evidence" value="ECO:0007669"/>
    <property type="project" value="UniProtKB-KW"/>
</dbReference>
<keyword evidence="11" id="KW-0436">Ligase</keyword>
<comment type="similarity">
    <text evidence="2">Belongs to the asparagine synthetase family.</text>
</comment>
<dbReference type="InterPro" id="IPR014729">
    <property type="entry name" value="Rossmann-like_a/b/a_fold"/>
</dbReference>
<gene>
    <name evidence="11" type="primary">asnB</name>
    <name evidence="11" type="ORF">D3869_32110</name>
</gene>
<evidence type="ECO:0000259" key="10">
    <source>
        <dbReference type="PROSITE" id="PS51278"/>
    </source>
</evidence>
<evidence type="ECO:0000256" key="9">
    <source>
        <dbReference type="PIRSR" id="PIRSR001589-2"/>
    </source>
</evidence>
<keyword evidence="8" id="KW-0028">Amino-acid biosynthesis</keyword>
<dbReference type="GO" id="GO:0006529">
    <property type="term" value="P:asparagine biosynthetic process"/>
    <property type="evidence" value="ECO:0007669"/>
    <property type="project" value="UniProtKB-KW"/>
</dbReference>
<evidence type="ECO:0000256" key="7">
    <source>
        <dbReference type="ARBA" id="ARBA00048741"/>
    </source>
</evidence>
<evidence type="ECO:0000256" key="8">
    <source>
        <dbReference type="PIRSR" id="PIRSR001589-1"/>
    </source>
</evidence>
<name>A0A4D8RDE4_AZOBR</name>
<protein>
    <recommendedName>
        <fullName evidence="3">asparagine synthase (glutamine-hydrolyzing)</fullName>
        <ecNumber evidence="3">6.3.5.4</ecNumber>
    </recommendedName>
</protein>
<evidence type="ECO:0000256" key="5">
    <source>
        <dbReference type="ARBA" id="ARBA00022840"/>
    </source>
</evidence>
<dbReference type="InterPro" id="IPR017932">
    <property type="entry name" value="GATase_2_dom"/>
</dbReference>
<keyword evidence="8" id="KW-0061">Asparagine biosynthesis</keyword>